<protein>
    <submittedName>
        <fullName evidence="1">Uncharacterized protein</fullName>
    </submittedName>
</protein>
<organism evidence="1 2">
    <name type="scientific">Lasiodiplodia theobromae</name>
    <dbReference type="NCBI Taxonomy" id="45133"/>
    <lineage>
        <taxon>Eukaryota</taxon>
        <taxon>Fungi</taxon>
        <taxon>Dikarya</taxon>
        <taxon>Ascomycota</taxon>
        <taxon>Pezizomycotina</taxon>
        <taxon>Dothideomycetes</taxon>
        <taxon>Dothideomycetes incertae sedis</taxon>
        <taxon>Botryosphaeriales</taxon>
        <taxon>Botryosphaeriaceae</taxon>
        <taxon>Lasiodiplodia</taxon>
    </lineage>
</organism>
<reference evidence="1 2" key="1">
    <citation type="journal article" date="2019" name="Sci. Rep.">
        <title>A multi-omics analysis of the grapevine pathogen Lasiodiplodia theobromae reveals that temperature affects the expression of virulence- and pathogenicity-related genes.</title>
        <authorList>
            <person name="Felix C."/>
            <person name="Meneses R."/>
            <person name="Goncalves M.F.M."/>
            <person name="Tilleman L."/>
            <person name="Duarte A.S."/>
            <person name="Jorrin-Novo J.V."/>
            <person name="Van de Peer Y."/>
            <person name="Deforce D."/>
            <person name="Van Nieuwerburgh F."/>
            <person name="Esteves A.C."/>
            <person name="Alves A."/>
        </authorList>
    </citation>
    <scope>NUCLEOTIDE SEQUENCE [LARGE SCALE GENOMIC DNA]</scope>
    <source>
        <strain evidence="1 2">LA-SOL3</strain>
    </source>
</reference>
<accession>A0A5N5DEV1</accession>
<name>A0A5N5DEV1_9PEZI</name>
<dbReference type="Proteomes" id="UP000325902">
    <property type="component" value="Unassembled WGS sequence"/>
</dbReference>
<sequence length="72" mass="8253">MAQAHDQALESELHTCALMIDQIKANARVLFGCRYTYDVAIGHGDDGGYRALLFRHDRQQQQQQQQNHRNGN</sequence>
<dbReference type="EMBL" id="VCHE01000025">
    <property type="protein sequence ID" value="KAB2576329.1"/>
    <property type="molecule type" value="Genomic_DNA"/>
</dbReference>
<dbReference type="AlphaFoldDB" id="A0A5N5DEV1"/>
<evidence type="ECO:0000313" key="2">
    <source>
        <dbReference type="Proteomes" id="UP000325902"/>
    </source>
</evidence>
<comment type="caution">
    <text evidence="1">The sequence shown here is derived from an EMBL/GenBank/DDBJ whole genome shotgun (WGS) entry which is preliminary data.</text>
</comment>
<evidence type="ECO:0000313" key="1">
    <source>
        <dbReference type="EMBL" id="KAB2576329.1"/>
    </source>
</evidence>
<gene>
    <name evidence="1" type="ORF">DBV05_g5100</name>
</gene>
<keyword evidence="2" id="KW-1185">Reference proteome</keyword>
<proteinExistence type="predicted"/>